<feature type="domain" description="RNA polymerase sigma factor 70 region 4 type 2" evidence="8">
    <location>
        <begin position="103"/>
        <end position="155"/>
    </location>
</feature>
<reference evidence="9 10" key="1">
    <citation type="submission" date="2020-08" db="EMBL/GenBank/DDBJ databases">
        <title>Sequencing the genomes of 1000 actinobacteria strains.</title>
        <authorList>
            <person name="Klenk H.-P."/>
        </authorList>
    </citation>
    <scope>NUCLEOTIDE SEQUENCE [LARGE SCALE GENOMIC DNA]</scope>
    <source>
        <strain evidence="9 10">DSM 102122</strain>
    </source>
</reference>
<evidence type="ECO:0000256" key="1">
    <source>
        <dbReference type="ARBA" id="ARBA00010641"/>
    </source>
</evidence>
<dbReference type="AlphaFoldDB" id="A0A7W9GM04"/>
<keyword evidence="3" id="KW-0731">Sigma factor</keyword>
<evidence type="ECO:0000256" key="6">
    <source>
        <dbReference type="SAM" id="MobiDB-lite"/>
    </source>
</evidence>
<evidence type="ECO:0000256" key="3">
    <source>
        <dbReference type="ARBA" id="ARBA00023082"/>
    </source>
</evidence>
<dbReference type="NCBIfam" id="TIGR02983">
    <property type="entry name" value="SigE-fam_strep"/>
    <property type="match status" value="1"/>
</dbReference>
<evidence type="ECO:0000313" key="10">
    <source>
        <dbReference type="Proteomes" id="UP000542813"/>
    </source>
</evidence>
<dbReference type="GO" id="GO:0006352">
    <property type="term" value="P:DNA-templated transcription initiation"/>
    <property type="evidence" value="ECO:0007669"/>
    <property type="project" value="InterPro"/>
</dbReference>
<dbReference type="EMBL" id="JACHMM010000001">
    <property type="protein sequence ID" value="MBB5786319.1"/>
    <property type="molecule type" value="Genomic_DNA"/>
</dbReference>
<dbReference type="InterPro" id="IPR014325">
    <property type="entry name" value="RNA_pol_sigma-E_actinobac"/>
</dbReference>
<comment type="similarity">
    <text evidence="1">Belongs to the sigma-70 factor family. ECF subfamily.</text>
</comment>
<evidence type="ECO:0000256" key="5">
    <source>
        <dbReference type="ARBA" id="ARBA00023163"/>
    </source>
</evidence>
<gene>
    <name evidence="9" type="ORF">HD601_000894</name>
</gene>
<dbReference type="InterPro" id="IPR014284">
    <property type="entry name" value="RNA_pol_sigma-70_dom"/>
</dbReference>
<evidence type="ECO:0000259" key="8">
    <source>
        <dbReference type="Pfam" id="PF08281"/>
    </source>
</evidence>
<feature type="domain" description="RNA polymerase sigma-70 region 2" evidence="7">
    <location>
        <begin position="15"/>
        <end position="80"/>
    </location>
</feature>
<dbReference type="Proteomes" id="UP000542813">
    <property type="component" value="Unassembled WGS sequence"/>
</dbReference>
<organism evidence="9 10">
    <name type="scientific">Jiangella mangrovi</name>
    <dbReference type="NCBI Taxonomy" id="1524084"/>
    <lineage>
        <taxon>Bacteria</taxon>
        <taxon>Bacillati</taxon>
        <taxon>Actinomycetota</taxon>
        <taxon>Actinomycetes</taxon>
        <taxon>Jiangellales</taxon>
        <taxon>Jiangellaceae</taxon>
        <taxon>Jiangella</taxon>
    </lineage>
</organism>
<evidence type="ECO:0000256" key="2">
    <source>
        <dbReference type="ARBA" id="ARBA00023015"/>
    </source>
</evidence>
<keyword evidence="10" id="KW-1185">Reference proteome</keyword>
<evidence type="ECO:0000259" key="7">
    <source>
        <dbReference type="Pfam" id="PF04542"/>
    </source>
</evidence>
<keyword evidence="5" id="KW-0804">Transcription</keyword>
<keyword evidence="2" id="KW-0805">Transcription regulation</keyword>
<evidence type="ECO:0000256" key="4">
    <source>
        <dbReference type="ARBA" id="ARBA00023125"/>
    </source>
</evidence>
<dbReference type="InterPro" id="IPR013324">
    <property type="entry name" value="RNA_pol_sigma_r3/r4-like"/>
</dbReference>
<dbReference type="InterPro" id="IPR013249">
    <property type="entry name" value="RNA_pol_sigma70_r4_t2"/>
</dbReference>
<comment type="caution">
    <text evidence="9">The sequence shown here is derived from an EMBL/GenBank/DDBJ whole genome shotgun (WGS) entry which is preliminary data.</text>
</comment>
<dbReference type="GO" id="GO:0016987">
    <property type="term" value="F:sigma factor activity"/>
    <property type="evidence" value="ECO:0007669"/>
    <property type="project" value="UniProtKB-KW"/>
</dbReference>
<dbReference type="SUPFAM" id="SSF88659">
    <property type="entry name" value="Sigma3 and sigma4 domains of RNA polymerase sigma factors"/>
    <property type="match status" value="1"/>
</dbReference>
<dbReference type="Pfam" id="PF08281">
    <property type="entry name" value="Sigma70_r4_2"/>
    <property type="match status" value="1"/>
</dbReference>
<dbReference type="InterPro" id="IPR036388">
    <property type="entry name" value="WH-like_DNA-bd_sf"/>
</dbReference>
<dbReference type="InterPro" id="IPR007627">
    <property type="entry name" value="RNA_pol_sigma70_r2"/>
</dbReference>
<keyword evidence="4" id="KW-0238">DNA-binding</keyword>
<dbReference type="CDD" id="cd06171">
    <property type="entry name" value="Sigma70_r4"/>
    <property type="match status" value="1"/>
</dbReference>
<dbReference type="Pfam" id="PF04542">
    <property type="entry name" value="Sigma70_r2"/>
    <property type="match status" value="1"/>
</dbReference>
<dbReference type="NCBIfam" id="TIGR02937">
    <property type="entry name" value="sigma70-ECF"/>
    <property type="match status" value="1"/>
</dbReference>
<accession>A0A7W9GM04</accession>
<dbReference type="GO" id="GO:0003677">
    <property type="term" value="F:DNA binding"/>
    <property type="evidence" value="ECO:0007669"/>
    <property type="project" value="UniProtKB-KW"/>
</dbReference>
<dbReference type="Gene3D" id="1.10.1740.10">
    <property type="match status" value="1"/>
</dbReference>
<dbReference type="Gene3D" id="1.10.10.10">
    <property type="entry name" value="Winged helix-like DNA-binding domain superfamily/Winged helix DNA-binding domain"/>
    <property type="match status" value="1"/>
</dbReference>
<dbReference type="InterPro" id="IPR013325">
    <property type="entry name" value="RNA_pol_sigma_r2"/>
</dbReference>
<dbReference type="SUPFAM" id="SSF88946">
    <property type="entry name" value="Sigma2 domain of RNA polymerase sigma factors"/>
    <property type="match status" value="1"/>
</dbReference>
<proteinExistence type="inferred from homology"/>
<sequence>MTTMAADTTDFDEFYNATHRRVLHQMYAMTGNLADAQECTQEAYARAWQRWKTVSQANNPEAWIRTVAWRIAASRWRKAKNGVTALVRHGAPDHAPSPDPDHVALVTALKQIPESQRQAIVMHHLAGMSVEDIAHETGSPTGTIKARLSRGRAALAQLLTDPGDTTDSAGIPAGGGAS</sequence>
<name>A0A7W9GM04_9ACTN</name>
<dbReference type="PANTHER" id="PTHR43133:SF50">
    <property type="entry name" value="ECF RNA POLYMERASE SIGMA FACTOR SIGM"/>
    <property type="match status" value="1"/>
</dbReference>
<protein>
    <submittedName>
        <fullName evidence="9">RNA polymerase sigma-70 factor (ECF subfamily)</fullName>
    </submittedName>
</protein>
<dbReference type="InterPro" id="IPR039425">
    <property type="entry name" value="RNA_pol_sigma-70-like"/>
</dbReference>
<feature type="region of interest" description="Disordered" evidence="6">
    <location>
        <begin position="159"/>
        <end position="178"/>
    </location>
</feature>
<evidence type="ECO:0000313" key="9">
    <source>
        <dbReference type="EMBL" id="MBB5786319.1"/>
    </source>
</evidence>
<dbReference type="PANTHER" id="PTHR43133">
    <property type="entry name" value="RNA POLYMERASE ECF-TYPE SIGMA FACTO"/>
    <property type="match status" value="1"/>
</dbReference>